<dbReference type="GO" id="GO:0046872">
    <property type="term" value="F:metal ion binding"/>
    <property type="evidence" value="ECO:0007669"/>
    <property type="project" value="UniProtKB-KW"/>
</dbReference>
<dbReference type="Pfam" id="PF03119">
    <property type="entry name" value="DNA_ligase_ZBD"/>
    <property type="match status" value="1"/>
</dbReference>
<reference evidence="18 19" key="1">
    <citation type="journal article" date="2014" name="Genome Announc.">
        <title>Complete Genome Sequence of Amino Acid-Utilizing Eubacterium acidaminophilum al-2 (DSM 3953).</title>
        <authorList>
            <person name="Poehlein A."/>
            <person name="Andreesen J.R."/>
            <person name="Daniel R."/>
        </authorList>
    </citation>
    <scope>NUCLEOTIDE SEQUENCE [LARGE SCALE GENOMIC DNA]</scope>
    <source>
        <strain evidence="18 19">DSM 3953</strain>
    </source>
</reference>
<dbReference type="InterPro" id="IPR004149">
    <property type="entry name" value="Znf_DNAligase_C4"/>
</dbReference>
<evidence type="ECO:0000256" key="14">
    <source>
        <dbReference type="ARBA" id="ARBA00060881"/>
    </source>
</evidence>
<feature type="binding site" evidence="15">
    <location>
        <position position="136"/>
    </location>
    <ligand>
        <name>NAD(+)</name>
        <dbReference type="ChEBI" id="CHEBI:57540"/>
    </ligand>
</feature>
<dbReference type="HOGENOM" id="CLU_007764_2_1_9"/>
<dbReference type="OrthoDB" id="9759736at2"/>
<feature type="binding site" evidence="15">
    <location>
        <position position="422"/>
    </location>
    <ligand>
        <name>Zn(2+)</name>
        <dbReference type="ChEBI" id="CHEBI:29105"/>
    </ligand>
</feature>
<dbReference type="STRING" id="1286171.EAL2_c07030"/>
<name>W8T2N3_PEPAC</name>
<dbReference type="InterPro" id="IPR001357">
    <property type="entry name" value="BRCT_dom"/>
</dbReference>
<dbReference type="Pfam" id="PF14520">
    <property type="entry name" value="HHH_5"/>
    <property type="match status" value="1"/>
</dbReference>
<dbReference type="InterPro" id="IPR012340">
    <property type="entry name" value="NA-bd_OB-fold"/>
</dbReference>
<dbReference type="Pfam" id="PF03120">
    <property type="entry name" value="OB_DNA_ligase"/>
    <property type="match status" value="1"/>
</dbReference>
<dbReference type="CDD" id="cd17748">
    <property type="entry name" value="BRCT_DNA_ligase_like"/>
    <property type="match status" value="1"/>
</dbReference>
<evidence type="ECO:0000256" key="4">
    <source>
        <dbReference type="ARBA" id="ARBA00022598"/>
    </source>
</evidence>
<evidence type="ECO:0000313" key="18">
    <source>
        <dbReference type="EMBL" id="AHM56004.1"/>
    </source>
</evidence>
<dbReference type="Pfam" id="PF01653">
    <property type="entry name" value="DNA_ligase_aden"/>
    <property type="match status" value="1"/>
</dbReference>
<evidence type="ECO:0000256" key="1">
    <source>
        <dbReference type="ARBA" id="ARBA00004067"/>
    </source>
</evidence>
<dbReference type="Gene3D" id="1.10.150.20">
    <property type="entry name" value="5' to 3' exonuclease, C-terminal subdomain"/>
    <property type="match status" value="2"/>
</dbReference>
<dbReference type="AlphaFoldDB" id="W8T2N3"/>
<dbReference type="PROSITE" id="PS50172">
    <property type="entry name" value="BRCT"/>
    <property type="match status" value="1"/>
</dbReference>
<dbReference type="InterPro" id="IPR003583">
    <property type="entry name" value="Hlx-hairpin-Hlx_DNA-bd_motif"/>
</dbReference>
<comment type="function">
    <text evidence="1 15">DNA ligase that catalyzes the formation of phosphodiester linkages between 5'-phosphoryl and 3'-hydroxyl groups in double-stranded DNA using NAD as a coenzyme and as the energy source for the reaction. It is essential for DNA replication and repair of damaged DNA.</text>
</comment>
<feature type="binding site" evidence="15">
    <location>
        <position position="310"/>
    </location>
    <ligand>
        <name>NAD(+)</name>
        <dbReference type="ChEBI" id="CHEBI:57540"/>
    </ligand>
</feature>
<dbReference type="PATRIC" id="fig|1286171.3.peg.649"/>
<dbReference type="SUPFAM" id="SSF52113">
    <property type="entry name" value="BRCT domain"/>
    <property type="match status" value="1"/>
</dbReference>
<evidence type="ECO:0000256" key="8">
    <source>
        <dbReference type="ARBA" id="ARBA00022833"/>
    </source>
</evidence>
<dbReference type="PANTHER" id="PTHR23389">
    <property type="entry name" value="CHROMOSOME TRANSMISSION FIDELITY FACTOR 18"/>
    <property type="match status" value="1"/>
</dbReference>
<dbReference type="NCBIfam" id="NF005932">
    <property type="entry name" value="PRK07956.1"/>
    <property type="match status" value="1"/>
</dbReference>
<keyword evidence="4 15" id="KW-0436">Ligase</keyword>
<evidence type="ECO:0000313" key="19">
    <source>
        <dbReference type="Proteomes" id="UP000019591"/>
    </source>
</evidence>
<proteinExistence type="inferred from homology"/>
<dbReference type="Gene3D" id="3.40.50.10190">
    <property type="entry name" value="BRCT domain"/>
    <property type="match status" value="1"/>
</dbReference>
<dbReference type="PROSITE" id="PS01056">
    <property type="entry name" value="DNA_LIGASE_N2"/>
    <property type="match status" value="1"/>
</dbReference>
<dbReference type="FunFam" id="1.10.150.20:FF:000006">
    <property type="entry name" value="DNA ligase"/>
    <property type="match status" value="1"/>
</dbReference>
<feature type="binding site" evidence="15">
    <location>
        <position position="113"/>
    </location>
    <ligand>
        <name>NAD(+)</name>
        <dbReference type="ChEBI" id="CHEBI:57540"/>
    </ligand>
</feature>
<evidence type="ECO:0000256" key="9">
    <source>
        <dbReference type="ARBA" id="ARBA00022842"/>
    </source>
</evidence>
<comment type="similarity">
    <text evidence="14 15">Belongs to the NAD-dependent DNA ligase family. LigA subfamily.</text>
</comment>
<dbReference type="GO" id="GO:0003911">
    <property type="term" value="F:DNA ligase (NAD+) activity"/>
    <property type="evidence" value="ECO:0007669"/>
    <property type="project" value="UniProtKB-UniRule"/>
</dbReference>
<dbReference type="SMART" id="SM00292">
    <property type="entry name" value="BRCT"/>
    <property type="match status" value="1"/>
</dbReference>
<dbReference type="InterPro" id="IPR041663">
    <property type="entry name" value="DisA/LigA_HHH"/>
</dbReference>
<dbReference type="EC" id="6.5.1.2" evidence="2 15"/>
<evidence type="ECO:0000256" key="15">
    <source>
        <dbReference type="HAMAP-Rule" id="MF_01588"/>
    </source>
</evidence>
<evidence type="ECO:0000256" key="16">
    <source>
        <dbReference type="RuleBase" id="RU000618"/>
    </source>
</evidence>
<dbReference type="InterPro" id="IPR013840">
    <property type="entry name" value="DNAligase_N"/>
</dbReference>
<keyword evidence="11 15" id="KW-0234">DNA repair</keyword>
<dbReference type="Gene3D" id="1.10.287.610">
    <property type="entry name" value="Helix hairpin bin"/>
    <property type="match status" value="1"/>
</dbReference>
<dbReference type="GO" id="GO:0006260">
    <property type="term" value="P:DNA replication"/>
    <property type="evidence" value="ECO:0007669"/>
    <property type="project" value="UniProtKB-KW"/>
</dbReference>
<feature type="domain" description="BRCT" evidence="17">
    <location>
        <begin position="587"/>
        <end position="664"/>
    </location>
</feature>
<dbReference type="Proteomes" id="UP000019591">
    <property type="component" value="Chromosome"/>
</dbReference>
<dbReference type="InterPro" id="IPR004150">
    <property type="entry name" value="NAD_DNA_ligase_OB"/>
</dbReference>
<dbReference type="InterPro" id="IPR033136">
    <property type="entry name" value="DNA_ligase_CS"/>
</dbReference>
<dbReference type="Pfam" id="PF00533">
    <property type="entry name" value="BRCT"/>
    <property type="match status" value="1"/>
</dbReference>
<dbReference type="FunFam" id="2.40.50.140:FF:000012">
    <property type="entry name" value="DNA ligase"/>
    <property type="match status" value="1"/>
</dbReference>
<feature type="binding site" evidence="15">
    <location>
        <position position="286"/>
    </location>
    <ligand>
        <name>NAD(+)</name>
        <dbReference type="ChEBI" id="CHEBI:57540"/>
    </ligand>
</feature>
<dbReference type="SMART" id="SM00278">
    <property type="entry name" value="HhH1"/>
    <property type="match status" value="3"/>
</dbReference>
<dbReference type="FunFam" id="1.10.287.610:FF:000002">
    <property type="entry name" value="DNA ligase"/>
    <property type="match status" value="1"/>
</dbReference>
<dbReference type="GO" id="GO:0006281">
    <property type="term" value="P:DNA repair"/>
    <property type="evidence" value="ECO:0007669"/>
    <property type="project" value="UniProtKB-KW"/>
</dbReference>
<keyword evidence="10 15" id="KW-0520">NAD</keyword>
<dbReference type="EMBL" id="CP007452">
    <property type="protein sequence ID" value="AHM56004.1"/>
    <property type="molecule type" value="Genomic_DNA"/>
</dbReference>
<keyword evidence="12 15" id="KW-0464">Manganese</keyword>
<protein>
    <recommendedName>
        <fullName evidence="3 15">DNA ligase</fullName>
        <ecNumber evidence="2 15">6.5.1.2</ecNumber>
    </recommendedName>
    <alternativeName>
        <fullName evidence="15">Polydeoxyribonucleotide synthase [NAD(+)]</fullName>
    </alternativeName>
</protein>
<feature type="binding site" evidence="15">
    <location>
        <position position="170"/>
    </location>
    <ligand>
        <name>NAD(+)</name>
        <dbReference type="ChEBI" id="CHEBI:57540"/>
    </ligand>
</feature>
<dbReference type="FunFam" id="3.30.470.30:FF:000001">
    <property type="entry name" value="DNA ligase"/>
    <property type="match status" value="1"/>
</dbReference>
<organism evidence="18 19">
    <name type="scientific">Peptoclostridium acidaminophilum DSM 3953</name>
    <dbReference type="NCBI Taxonomy" id="1286171"/>
    <lineage>
        <taxon>Bacteria</taxon>
        <taxon>Bacillati</taxon>
        <taxon>Bacillota</taxon>
        <taxon>Clostridia</taxon>
        <taxon>Peptostreptococcales</taxon>
        <taxon>Peptoclostridiaceae</taxon>
        <taxon>Peptoclostridium</taxon>
    </lineage>
</organism>
<dbReference type="PANTHER" id="PTHR23389:SF9">
    <property type="entry name" value="DNA LIGASE"/>
    <property type="match status" value="1"/>
</dbReference>
<dbReference type="InterPro" id="IPR001679">
    <property type="entry name" value="DNA_ligase"/>
</dbReference>
<keyword evidence="5 15" id="KW-0235">DNA replication</keyword>
<dbReference type="eggNOG" id="COG0272">
    <property type="taxonomic scope" value="Bacteria"/>
</dbReference>
<evidence type="ECO:0000256" key="7">
    <source>
        <dbReference type="ARBA" id="ARBA00022763"/>
    </source>
</evidence>
<feature type="binding site" evidence="15">
    <location>
        <begin position="83"/>
        <end position="84"/>
    </location>
    <ligand>
        <name>NAD(+)</name>
        <dbReference type="ChEBI" id="CHEBI:57540"/>
    </ligand>
</feature>
<evidence type="ECO:0000256" key="5">
    <source>
        <dbReference type="ARBA" id="ARBA00022705"/>
    </source>
</evidence>
<dbReference type="NCBIfam" id="TIGR00575">
    <property type="entry name" value="dnlj"/>
    <property type="match status" value="1"/>
</dbReference>
<feature type="binding site" evidence="15">
    <location>
        <position position="427"/>
    </location>
    <ligand>
        <name>Zn(2+)</name>
        <dbReference type="ChEBI" id="CHEBI:29105"/>
    </ligand>
</feature>
<keyword evidence="7 15" id="KW-0227">DNA damage</keyword>
<feature type="binding site" evidence="15">
    <location>
        <position position="404"/>
    </location>
    <ligand>
        <name>Zn(2+)</name>
        <dbReference type="ChEBI" id="CHEBI:29105"/>
    </ligand>
</feature>
<feature type="active site" description="N6-AMP-lysine intermediate" evidence="15">
    <location>
        <position position="115"/>
    </location>
</feature>
<evidence type="ECO:0000256" key="6">
    <source>
        <dbReference type="ARBA" id="ARBA00022723"/>
    </source>
</evidence>
<dbReference type="SMART" id="SM00532">
    <property type="entry name" value="LIGANc"/>
    <property type="match status" value="1"/>
</dbReference>
<dbReference type="InterPro" id="IPR013839">
    <property type="entry name" value="DNAligase_adenylation"/>
</dbReference>
<evidence type="ECO:0000256" key="3">
    <source>
        <dbReference type="ARBA" id="ARBA00013308"/>
    </source>
</evidence>
<dbReference type="FunFam" id="1.10.150.20:FF:000007">
    <property type="entry name" value="DNA ligase"/>
    <property type="match status" value="1"/>
</dbReference>
<evidence type="ECO:0000256" key="2">
    <source>
        <dbReference type="ARBA" id="ARBA00012722"/>
    </source>
</evidence>
<evidence type="ECO:0000256" key="13">
    <source>
        <dbReference type="ARBA" id="ARBA00034005"/>
    </source>
</evidence>
<keyword evidence="9 15" id="KW-0460">Magnesium</keyword>
<dbReference type="Pfam" id="PF12826">
    <property type="entry name" value="HHH_2"/>
    <property type="match status" value="1"/>
</dbReference>
<dbReference type="PROSITE" id="PS01055">
    <property type="entry name" value="DNA_LIGASE_N1"/>
    <property type="match status" value="1"/>
</dbReference>
<dbReference type="SUPFAM" id="SSF47781">
    <property type="entry name" value="RuvA domain 2-like"/>
    <property type="match status" value="1"/>
</dbReference>
<dbReference type="InterPro" id="IPR036420">
    <property type="entry name" value="BRCT_dom_sf"/>
</dbReference>
<comment type="catalytic activity">
    <reaction evidence="13 15 16">
        <text>NAD(+) + (deoxyribonucleotide)n-3'-hydroxyl + 5'-phospho-(deoxyribonucleotide)m = (deoxyribonucleotide)n+m + AMP + beta-nicotinamide D-nucleotide.</text>
        <dbReference type="EC" id="6.5.1.2"/>
    </reaction>
</comment>
<dbReference type="SUPFAM" id="SSF56091">
    <property type="entry name" value="DNA ligase/mRNA capping enzyme, catalytic domain"/>
    <property type="match status" value="1"/>
</dbReference>
<dbReference type="Gene3D" id="6.20.10.30">
    <property type="match status" value="1"/>
</dbReference>
<keyword evidence="19" id="KW-1185">Reference proteome</keyword>
<dbReference type="InterPro" id="IPR018239">
    <property type="entry name" value="DNA_ligase_AS"/>
</dbReference>
<dbReference type="KEGG" id="eac:EAL2_c07030"/>
<evidence type="ECO:0000259" key="17">
    <source>
        <dbReference type="PROSITE" id="PS50172"/>
    </source>
</evidence>
<dbReference type="GO" id="GO:0003677">
    <property type="term" value="F:DNA binding"/>
    <property type="evidence" value="ECO:0007669"/>
    <property type="project" value="InterPro"/>
</dbReference>
<dbReference type="RefSeq" id="WP_025435046.1">
    <property type="nucleotide sequence ID" value="NZ_CP007452.1"/>
</dbReference>
<comment type="cofactor">
    <cofactor evidence="15">
        <name>Mg(2+)</name>
        <dbReference type="ChEBI" id="CHEBI:18420"/>
    </cofactor>
    <cofactor evidence="15">
        <name>Mn(2+)</name>
        <dbReference type="ChEBI" id="CHEBI:29035"/>
    </cofactor>
</comment>
<accession>W8T2N3</accession>
<dbReference type="HAMAP" id="MF_01588">
    <property type="entry name" value="DNA_ligase_A"/>
    <property type="match status" value="1"/>
</dbReference>
<feature type="binding site" evidence="15">
    <location>
        <position position="407"/>
    </location>
    <ligand>
        <name>Zn(2+)</name>
        <dbReference type="ChEBI" id="CHEBI:29105"/>
    </ligand>
</feature>
<feature type="binding site" evidence="15">
    <location>
        <begin position="34"/>
        <end position="38"/>
    </location>
    <ligand>
        <name>NAD(+)</name>
        <dbReference type="ChEBI" id="CHEBI:57540"/>
    </ligand>
</feature>
<dbReference type="SUPFAM" id="SSF50249">
    <property type="entry name" value="Nucleic acid-binding proteins"/>
    <property type="match status" value="1"/>
</dbReference>
<dbReference type="Gene3D" id="2.40.50.140">
    <property type="entry name" value="Nucleic acid-binding proteins"/>
    <property type="match status" value="1"/>
</dbReference>
<dbReference type="PIRSF" id="PIRSF001604">
    <property type="entry name" value="LigA"/>
    <property type="match status" value="1"/>
</dbReference>
<evidence type="ECO:0000256" key="10">
    <source>
        <dbReference type="ARBA" id="ARBA00023027"/>
    </source>
</evidence>
<dbReference type="Gene3D" id="3.30.470.30">
    <property type="entry name" value="DNA ligase/mRNA capping enzyme"/>
    <property type="match status" value="1"/>
</dbReference>
<sequence length="680" mass="75819">MDIKYVKTRIDELIKQINHHNEMYYVYDKPEISDLEYDKLMKELIELENENPELRRPDSPTQRVGGRALEKFEKVVHLNPMLSLSNAFSTEELYDFDRRVRVSAGENVEYVVEFKIDGLSVSLTYEDGILKTGATRGDGTVGENVTENLKTIRSIPLRLKKDISVTVRGEVFIPKERFEELNVEQEENDLPLFANPRNAAAGSLRQLDPKVTAKRPLDIFIFNMENEVGEGIHSHSDSLEFLSGIGCKVNPQNKVCKSIQEVAEYIEYWSEHRDELDYEIDGIVVKVNSLEQRELLGATEKSPRWAVAYKFPAEQKKTRLVDIIVQVGRTGAITPTAVLEPVRVAGSTVSRATLHNEDFIREKGIKIGDSVIIQKAGDVIPEVVMVLTEERTGTEREFSMPMVCPACGYRTMRLEGESALRCTNVSCPAQIRRGIIHFVSRDAMNIDGLGESIVTLLLNSGLISDIADLYMLGKEQLIPLERMGEKSAQNLISAIEKSKSNDLNRLIFGLGIKFIGAKAAKILSQNYESLDELIQAGYEEIAQLEEFGPRTAESVVEYFQNERNLMLVEKLRAAGVNMKSQKAAKPAAGGLLEGLKIVLTGKLPEMTREEAKEIIESQGGKAVSSVSKNTDFVLAGEDAGSKLDKAVTLGVKVLSEEAFKELLQLGSKEAVLERLKSIYG</sequence>
<evidence type="ECO:0000256" key="12">
    <source>
        <dbReference type="ARBA" id="ARBA00023211"/>
    </source>
</evidence>
<evidence type="ECO:0000256" key="11">
    <source>
        <dbReference type="ARBA" id="ARBA00023204"/>
    </source>
</evidence>
<keyword evidence="6 15" id="KW-0479">Metal-binding</keyword>
<dbReference type="InterPro" id="IPR010994">
    <property type="entry name" value="RuvA_2-like"/>
</dbReference>
<keyword evidence="8 15" id="KW-0862">Zinc</keyword>
<gene>
    <name evidence="15 18" type="primary">ligA</name>
    <name evidence="18" type="ORF">EAL2_c07030</name>
</gene>
<dbReference type="CDD" id="cd00114">
    <property type="entry name" value="LIGANc"/>
    <property type="match status" value="1"/>
</dbReference>